<reference evidence="1" key="1">
    <citation type="submission" date="2013-12" db="EMBL/GenBank/DDBJ databases">
        <title>The Genome Sequence of Aphanomyces invadans NJM9701.</title>
        <authorList>
            <consortium name="The Broad Institute Genomics Platform"/>
            <person name="Russ C."/>
            <person name="Tyler B."/>
            <person name="van West P."/>
            <person name="Dieguez-Uribeondo J."/>
            <person name="Young S.K."/>
            <person name="Zeng Q."/>
            <person name="Gargeya S."/>
            <person name="Fitzgerald M."/>
            <person name="Abouelleil A."/>
            <person name="Alvarado L."/>
            <person name="Chapman S.B."/>
            <person name="Gainer-Dewar J."/>
            <person name="Goldberg J."/>
            <person name="Griggs A."/>
            <person name="Gujja S."/>
            <person name="Hansen M."/>
            <person name="Howarth C."/>
            <person name="Imamovic A."/>
            <person name="Ireland A."/>
            <person name="Larimer J."/>
            <person name="McCowan C."/>
            <person name="Murphy C."/>
            <person name="Pearson M."/>
            <person name="Poon T.W."/>
            <person name="Priest M."/>
            <person name="Roberts A."/>
            <person name="Saif S."/>
            <person name="Shea T."/>
            <person name="Sykes S."/>
            <person name="Wortman J."/>
            <person name="Nusbaum C."/>
            <person name="Birren B."/>
        </authorList>
    </citation>
    <scope>NUCLEOTIDE SEQUENCE [LARGE SCALE GENOMIC DNA]</scope>
    <source>
        <strain evidence="1">NJM9701</strain>
    </source>
</reference>
<feature type="non-terminal residue" evidence="1">
    <location>
        <position position="1"/>
    </location>
</feature>
<name>A0A024TB62_9STRA</name>
<dbReference type="GeneID" id="20091724"/>
<evidence type="ECO:0000313" key="1">
    <source>
        <dbReference type="EMBL" id="ETV90582.1"/>
    </source>
</evidence>
<gene>
    <name evidence="1" type="ORF">H310_14674</name>
</gene>
<dbReference type="AlphaFoldDB" id="A0A024TB62"/>
<proteinExistence type="predicted"/>
<dbReference type="RefSeq" id="XP_008880796.1">
    <property type="nucleotide sequence ID" value="XM_008882574.1"/>
</dbReference>
<sequence>ELRRKATIPSGRMAGVKAPMLETMYSYLHDNWKLNVLCV</sequence>
<dbReference type="VEuPathDB" id="FungiDB:H310_14674"/>
<dbReference type="OrthoDB" id="10391746at2759"/>
<dbReference type="EMBL" id="KI914031">
    <property type="protein sequence ID" value="ETV90582.1"/>
    <property type="molecule type" value="Genomic_DNA"/>
</dbReference>
<protein>
    <submittedName>
        <fullName evidence="1">Uncharacterized protein</fullName>
    </submittedName>
</protein>
<accession>A0A024TB62</accession>
<organism evidence="1">
    <name type="scientific">Aphanomyces invadans</name>
    <dbReference type="NCBI Taxonomy" id="157072"/>
    <lineage>
        <taxon>Eukaryota</taxon>
        <taxon>Sar</taxon>
        <taxon>Stramenopiles</taxon>
        <taxon>Oomycota</taxon>
        <taxon>Saprolegniomycetes</taxon>
        <taxon>Saprolegniales</taxon>
        <taxon>Verrucalvaceae</taxon>
        <taxon>Aphanomyces</taxon>
    </lineage>
</organism>